<dbReference type="SMART" id="SM00857">
    <property type="entry name" value="Resolvase"/>
    <property type="match status" value="1"/>
</dbReference>
<gene>
    <name evidence="8" type="ORF">A1507_18250</name>
</gene>
<comment type="caution">
    <text evidence="8">The sequence shown here is derived from an EMBL/GenBank/DDBJ whole genome shotgun (WGS) entry which is preliminary data.</text>
</comment>
<keyword evidence="2" id="KW-0229">DNA integration</keyword>
<dbReference type="GO" id="GO:0003677">
    <property type="term" value="F:DNA binding"/>
    <property type="evidence" value="ECO:0007669"/>
    <property type="project" value="UniProtKB-KW"/>
</dbReference>
<evidence type="ECO:0000256" key="2">
    <source>
        <dbReference type="ARBA" id="ARBA00022908"/>
    </source>
</evidence>
<dbReference type="PROSITE" id="PS00398">
    <property type="entry name" value="RECOMBINASES_2"/>
    <property type="match status" value="1"/>
</dbReference>
<dbReference type="Gene3D" id="3.40.50.1390">
    <property type="entry name" value="Resolvase, N-terminal catalytic domain"/>
    <property type="match status" value="1"/>
</dbReference>
<dbReference type="PANTHER" id="PTHR30461:SF2">
    <property type="entry name" value="SERINE RECOMBINASE PINE-RELATED"/>
    <property type="match status" value="1"/>
</dbReference>
<dbReference type="SUPFAM" id="SSF46689">
    <property type="entry name" value="Homeodomain-like"/>
    <property type="match status" value="1"/>
</dbReference>
<dbReference type="SUPFAM" id="SSF53041">
    <property type="entry name" value="Resolvase-like"/>
    <property type="match status" value="1"/>
</dbReference>
<dbReference type="RefSeq" id="WP_064041675.1">
    <property type="nucleotide sequence ID" value="NZ_LUUJ01000104.1"/>
</dbReference>
<evidence type="ECO:0000256" key="5">
    <source>
        <dbReference type="PIRSR" id="PIRSR606118-50"/>
    </source>
</evidence>
<reference evidence="8 9" key="1">
    <citation type="submission" date="2016-03" db="EMBL/GenBank/DDBJ databases">
        <authorList>
            <person name="Ploux O."/>
        </authorList>
    </citation>
    <scope>NUCLEOTIDE SEQUENCE [LARGE SCALE GENOMIC DNA]</scope>
    <source>
        <strain evidence="8 9">R-45378</strain>
    </source>
</reference>
<dbReference type="EMBL" id="LUUJ01000104">
    <property type="protein sequence ID" value="OAI12976.1"/>
    <property type="molecule type" value="Genomic_DNA"/>
</dbReference>
<evidence type="ECO:0000313" key="8">
    <source>
        <dbReference type="EMBL" id="OAI12976.1"/>
    </source>
</evidence>
<keyword evidence="3" id="KW-0238">DNA-binding</keyword>
<evidence type="ECO:0000313" key="9">
    <source>
        <dbReference type="Proteomes" id="UP000077857"/>
    </source>
</evidence>
<keyword evidence="4" id="KW-0233">DNA recombination</keyword>
<sequence length="197" mass="21497">MPTFAYLRVSTKDQTTEQQLTQIAGAGYTVEPDRVFTEQGVSGKIPALQREQFQRLSDRLSTGDTLVVTKLDRLGRDILDVIATVRALMERGVVLVVLGLGTLDNSAQANLTLNMLAAISEFERQIISERTKAKLAQKKADGAKLGRPVKVDNAELKNKAEALLASGSSWRNTAKTLGISLSTLQRMMKTTPAEPKI</sequence>
<dbReference type="InterPro" id="IPR009057">
    <property type="entry name" value="Homeodomain-like_sf"/>
</dbReference>
<dbReference type="InterPro" id="IPR006118">
    <property type="entry name" value="Recombinase_CS"/>
</dbReference>
<dbReference type="InterPro" id="IPR036162">
    <property type="entry name" value="Resolvase-like_N_sf"/>
</dbReference>
<dbReference type="Pfam" id="PF00239">
    <property type="entry name" value="Resolvase"/>
    <property type="match status" value="1"/>
</dbReference>
<dbReference type="InterPro" id="IPR006119">
    <property type="entry name" value="Resolv_N"/>
</dbReference>
<protein>
    <recommendedName>
        <fullName evidence="7">Resolvase/invertase-type recombinase catalytic domain-containing protein</fullName>
    </recommendedName>
</protein>
<dbReference type="PANTHER" id="PTHR30461">
    <property type="entry name" value="DNA-INVERTASE FROM LAMBDOID PROPHAGE"/>
    <property type="match status" value="1"/>
</dbReference>
<evidence type="ECO:0000256" key="3">
    <source>
        <dbReference type="ARBA" id="ARBA00023125"/>
    </source>
</evidence>
<dbReference type="Proteomes" id="UP000077857">
    <property type="component" value="Unassembled WGS sequence"/>
</dbReference>
<proteinExistence type="inferred from homology"/>
<dbReference type="GO" id="GO:0015074">
    <property type="term" value="P:DNA integration"/>
    <property type="evidence" value="ECO:0007669"/>
    <property type="project" value="UniProtKB-KW"/>
</dbReference>
<dbReference type="CDD" id="cd03768">
    <property type="entry name" value="SR_ResInv"/>
    <property type="match status" value="1"/>
</dbReference>
<evidence type="ECO:0000256" key="4">
    <source>
        <dbReference type="ARBA" id="ARBA00023172"/>
    </source>
</evidence>
<organism evidence="8 9">
    <name type="scientific">Methylomonas koyamae</name>
    <dbReference type="NCBI Taxonomy" id="702114"/>
    <lineage>
        <taxon>Bacteria</taxon>
        <taxon>Pseudomonadati</taxon>
        <taxon>Pseudomonadota</taxon>
        <taxon>Gammaproteobacteria</taxon>
        <taxon>Methylococcales</taxon>
        <taxon>Methylococcaceae</taxon>
        <taxon>Methylomonas</taxon>
    </lineage>
</organism>
<dbReference type="GO" id="GO:0000150">
    <property type="term" value="F:DNA strand exchange activity"/>
    <property type="evidence" value="ECO:0007669"/>
    <property type="project" value="InterPro"/>
</dbReference>
<dbReference type="PROSITE" id="PS00397">
    <property type="entry name" value="RECOMBINASES_1"/>
    <property type="match status" value="1"/>
</dbReference>
<comment type="similarity">
    <text evidence="1">Belongs to the site-specific recombinase resolvase family.</text>
</comment>
<evidence type="ECO:0000259" key="7">
    <source>
        <dbReference type="PROSITE" id="PS51736"/>
    </source>
</evidence>
<dbReference type="PROSITE" id="PS51736">
    <property type="entry name" value="RECOMBINASES_3"/>
    <property type="match status" value="1"/>
</dbReference>
<feature type="active site" description="O-(5'-phospho-DNA)-serine intermediate" evidence="5 6">
    <location>
        <position position="10"/>
    </location>
</feature>
<evidence type="ECO:0000256" key="1">
    <source>
        <dbReference type="ARBA" id="ARBA00009913"/>
    </source>
</evidence>
<dbReference type="OrthoDB" id="9797501at2"/>
<name>A0A177N4Q9_9GAMM</name>
<dbReference type="AlphaFoldDB" id="A0A177N4Q9"/>
<accession>A0A177N4Q9</accession>
<dbReference type="InterPro" id="IPR050639">
    <property type="entry name" value="SSR_resolvase"/>
</dbReference>
<feature type="domain" description="Resolvase/invertase-type recombinase catalytic" evidence="7">
    <location>
        <begin position="2"/>
        <end position="142"/>
    </location>
</feature>
<evidence type="ECO:0000256" key="6">
    <source>
        <dbReference type="PROSITE-ProRule" id="PRU10137"/>
    </source>
</evidence>